<proteinExistence type="predicted"/>
<dbReference type="Proteomes" id="UP000008225">
    <property type="component" value="Chromosome 8"/>
</dbReference>
<feature type="compositionally biased region" description="Low complexity" evidence="2">
    <location>
        <begin position="179"/>
        <end position="190"/>
    </location>
</feature>
<feature type="coiled-coil region" evidence="1">
    <location>
        <begin position="1126"/>
        <end position="1236"/>
    </location>
</feature>
<keyword evidence="3" id="KW-0472">Membrane</keyword>
<dbReference type="Ensembl" id="ENSCJAT00000136755.1">
    <property type="protein sequence ID" value="ENSCJAP00000094206.1"/>
    <property type="gene ID" value="ENSCJAG00000017866.5"/>
</dbReference>
<feature type="compositionally biased region" description="Acidic residues" evidence="2">
    <location>
        <begin position="1343"/>
        <end position="1358"/>
    </location>
</feature>
<dbReference type="GO" id="GO:0001675">
    <property type="term" value="P:acrosome assembly"/>
    <property type="evidence" value="ECO:0007669"/>
    <property type="project" value="TreeGrafter"/>
</dbReference>
<feature type="compositionally biased region" description="Pro residues" evidence="2">
    <location>
        <begin position="234"/>
        <end position="246"/>
    </location>
</feature>
<reference evidence="4" key="2">
    <citation type="submission" date="2025-08" db="UniProtKB">
        <authorList>
            <consortium name="Ensembl"/>
        </authorList>
    </citation>
    <scope>IDENTIFICATION</scope>
</reference>
<accession>A0A8I3WP46</accession>
<dbReference type="PANTHER" id="PTHR15715">
    <property type="entry name" value="CENTROSOMAL PROTEIN OF 170 KDA"/>
    <property type="match status" value="1"/>
</dbReference>
<evidence type="ECO:0000256" key="1">
    <source>
        <dbReference type="SAM" id="Coils"/>
    </source>
</evidence>
<feature type="coiled-coil region" evidence="1">
    <location>
        <begin position="422"/>
        <end position="578"/>
    </location>
</feature>
<keyword evidence="3" id="KW-0812">Transmembrane</keyword>
<protein>
    <submittedName>
        <fullName evidence="4">Coiled-coil domain containing 136</fullName>
    </submittedName>
</protein>
<feature type="region of interest" description="Disordered" evidence="2">
    <location>
        <begin position="1296"/>
        <end position="1372"/>
    </location>
</feature>
<gene>
    <name evidence="4" type="primary">CCDC136</name>
</gene>
<organism evidence="4 5">
    <name type="scientific">Callithrix jacchus</name>
    <name type="common">White-tufted-ear marmoset</name>
    <name type="synonym">Simia Jacchus</name>
    <dbReference type="NCBI Taxonomy" id="9483"/>
    <lineage>
        <taxon>Eukaryota</taxon>
        <taxon>Metazoa</taxon>
        <taxon>Chordata</taxon>
        <taxon>Craniata</taxon>
        <taxon>Vertebrata</taxon>
        <taxon>Euteleostomi</taxon>
        <taxon>Mammalia</taxon>
        <taxon>Eutheria</taxon>
        <taxon>Euarchontoglires</taxon>
        <taxon>Primates</taxon>
        <taxon>Haplorrhini</taxon>
        <taxon>Platyrrhini</taxon>
        <taxon>Cebidae</taxon>
        <taxon>Callitrichinae</taxon>
        <taxon>Callithrix</taxon>
        <taxon>Callithrix</taxon>
    </lineage>
</organism>
<evidence type="ECO:0000313" key="4">
    <source>
        <dbReference type="Ensembl" id="ENSCJAP00000094206.1"/>
    </source>
</evidence>
<feature type="transmembrane region" description="Helical" evidence="3">
    <location>
        <begin position="1381"/>
        <end position="1400"/>
    </location>
</feature>
<keyword evidence="5" id="KW-1185">Reference proteome</keyword>
<feature type="region of interest" description="Disordered" evidence="2">
    <location>
        <begin position="60"/>
        <end position="122"/>
    </location>
</feature>
<dbReference type="PANTHER" id="PTHR15715:SF26">
    <property type="entry name" value="COILED-COIL DOMAIN-CONTAINING PROTEIN 136"/>
    <property type="match status" value="1"/>
</dbReference>
<dbReference type="GeneTree" id="ENSGT00940000159122"/>
<evidence type="ECO:0000313" key="5">
    <source>
        <dbReference type="Proteomes" id="UP000008225"/>
    </source>
</evidence>
<feature type="compositionally biased region" description="Basic and acidic residues" evidence="2">
    <location>
        <begin position="1297"/>
        <end position="1324"/>
    </location>
</feature>
<evidence type="ECO:0000256" key="2">
    <source>
        <dbReference type="SAM" id="MobiDB-lite"/>
    </source>
</evidence>
<reference evidence="4" key="3">
    <citation type="submission" date="2025-09" db="UniProtKB">
        <authorList>
            <consortium name="Ensembl"/>
        </authorList>
    </citation>
    <scope>IDENTIFICATION</scope>
</reference>
<dbReference type="Gene3D" id="1.10.287.1490">
    <property type="match status" value="1"/>
</dbReference>
<dbReference type="InterPro" id="IPR051176">
    <property type="entry name" value="Cent_Immune-Sig_Mod"/>
</dbReference>
<name>A0A8I3WP46_CALJA</name>
<keyword evidence="3" id="KW-1133">Transmembrane helix</keyword>
<feature type="coiled-coil region" evidence="1">
    <location>
        <begin position="615"/>
        <end position="829"/>
    </location>
</feature>
<evidence type="ECO:0000256" key="3">
    <source>
        <dbReference type="SAM" id="Phobius"/>
    </source>
</evidence>
<feature type="region of interest" description="Disordered" evidence="2">
    <location>
        <begin position="139"/>
        <end position="250"/>
    </location>
</feature>
<dbReference type="GO" id="GO:0007338">
    <property type="term" value="P:single fertilization"/>
    <property type="evidence" value="ECO:0007669"/>
    <property type="project" value="TreeGrafter"/>
</dbReference>
<sequence length="1414" mass="160090">MTISRAHFEWATVGAWLAAHQVWDRKGRQNGGGGGLRALRLGGAIGGPLLRGSLALAGGRRVRGKRRGQGPALAHLSGPQAAKGPPGGAGRDLRPESAPAARWGRRPGGGGRGARVRAFGGNSPTLPFAVPIAEHDRALTPGAEGPRVQQTPRDPPPEPGDLTPPSWDSLKPESSRRCPGPAAPGAPSGRALGGIWGRAHPPAPPQHPLGAPGCWEGFRAAAGSGGRCQEARPGPAPSPALPPPCAPGSRSPGSRLRLLLWEAAAAAGAVMEAGAGTSAGAAGWSCQGPGPTVTTLGSYEASEGCERKKGQRWGSLERRGMQAMEGEVLLPALYEEEEEEEEEEVEEEEEQVQKGGSVGSLSVNKHRGLSLTETELEELRAQVLQLVAELEETRELAGQHEDDSLELQGLLEDERLASAQQAEVFTKQIQQLQGELRSLREEISLLEHEKESELKEIEQELHLAQAEIQNLRQAAEDSATEHESDIASLQEDLCRLQNELEDMERIRGDYEMEIASLRAEMEMKSSETSNSLSLSDFSGLQEELEQLRERYHFLNEEYRALQQSNSSLTGQLADLESERTQRATERWLESQPLRSMTSVESQTSEMDFLEPDPEMQLLRQQLWDAEEQMHDMKEKCQELCCELQELQHHRQVSEEEQRRLQRELKCAQNEVLRFQTSHSVTQELLCRLQKLQLQHQNVTFEKEKLLERQQQLQEELQCHEAELQHLRDMAASFKDSKEKNTKTHAQFQEMKQLYQASKDELERQKHMYDQLEQDLLLCRLELKELKASQPIPEDKGKCTNKCDTLLSRLTELQEKYKASQKEIGQLQMEQCELLEDQRRLQEEQGQLQEELHRLTLPLPKSGLLLKSQELLTKLEDLWELQLLYQGMQEEQKKLIQNQDFVLKEQLELYEELQHFKESHFQEVLENPDDSKLAKSSKCDRNKQSKLLMEQMQTLQVLYEASQAEQELLQQEQRRLLEERKRLQTDLQLCLEEMQLLQVQSPSIKMSLESYRKSYGSSMPPSNENCHDSHSTIDDNESYCKSYTSTQTRDESLLKSYDSSTSASETYEKSYCTTSNSSITYEKSYGSTSSFDTFHKSSVSSCTDDEPAEPEDTEHFEEMVAKVLIKLQAVQAMYQISQEEHSQLQEQMEKLLAKQKDLKEEMDACEKEFKECMEGLEKPVAPQNDQNEIKDLQTKLRELQLQYQASMDEQGRLLAVQEQLEGQLQCCQEELRQLREKRPSTFKAQGKNANKNMNKNANGVKTKKVTKLCSDTSKSDFETRKSLEVVLYYKASQMKLDGLAKEEEKREEMEEEKEKEVKEETKEPCGDELAAEPEDPGEAKSTEDQEENKEDNEDEEDDINSSLESPKENNPLRLSESKKNMFGLWKPMVFLAIAAVALYVLPNMRQQESEFCLME</sequence>
<keyword evidence="1" id="KW-0175">Coiled coil</keyword>
<reference evidence="4 5" key="1">
    <citation type="submission" date="2009-03" db="EMBL/GenBank/DDBJ databases">
        <authorList>
            <person name="Warren W."/>
            <person name="Ye L."/>
            <person name="Minx P."/>
            <person name="Worley K."/>
            <person name="Gibbs R."/>
            <person name="Wilson R.K."/>
        </authorList>
    </citation>
    <scope>NUCLEOTIDE SEQUENCE [LARGE SCALE GENOMIC DNA]</scope>
</reference>
<dbReference type="GO" id="GO:0002080">
    <property type="term" value="C:acrosomal membrane"/>
    <property type="evidence" value="ECO:0007669"/>
    <property type="project" value="TreeGrafter"/>
</dbReference>
<feature type="compositionally biased region" description="Acidic residues" evidence="2">
    <location>
        <begin position="335"/>
        <end position="350"/>
    </location>
</feature>
<feature type="coiled-coil region" evidence="1">
    <location>
        <begin position="951"/>
        <end position="999"/>
    </location>
</feature>
<feature type="region of interest" description="Disordered" evidence="2">
    <location>
        <begin position="335"/>
        <end position="365"/>
    </location>
</feature>